<accession>A0A1J1IEU7</accession>
<evidence type="ECO:0000313" key="2">
    <source>
        <dbReference type="Proteomes" id="UP000183832"/>
    </source>
</evidence>
<keyword evidence="2" id="KW-1185">Reference proteome</keyword>
<reference evidence="1 2" key="1">
    <citation type="submission" date="2015-04" db="EMBL/GenBank/DDBJ databases">
        <authorList>
            <person name="Syromyatnikov M.Y."/>
            <person name="Popov V.N."/>
        </authorList>
    </citation>
    <scope>NUCLEOTIDE SEQUENCE [LARGE SCALE GENOMIC DNA]</scope>
</reference>
<dbReference type="EMBL" id="CVRI01000048">
    <property type="protein sequence ID" value="CRK98739.1"/>
    <property type="molecule type" value="Genomic_DNA"/>
</dbReference>
<dbReference type="AlphaFoldDB" id="A0A1J1IEU7"/>
<name>A0A1J1IEU7_9DIPT</name>
<proteinExistence type="predicted"/>
<organism evidence="1 2">
    <name type="scientific">Clunio marinus</name>
    <dbReference type="NCBI Taxonomy" id="568069"/>
    <lineage>
        <taxon>Eukaryota</taxon>
        <taxon>Metazoa</taxon>
        <taxon>Ecdysozoa</taxon>
        <taxon>Arthropoda</taxon>
        <taxon>Hexapoda</taxon>
        <taxon>Insecta</taxon>
        <taxon>Pterygota</taxon>
        <taxon>Neoptera</taxon>
        <taxon>Endopterygota</taxon>
        <taxon>Diptera</taxon>
        <taxon>Nematocera</taxon>
        <taxon>Chironomoidea</taxon>
        <taxon>Chironomidae</taxon>
        <taxon>Clunio</taxon>
    </lineage>
</organism>
<evidence type="ECO:0000313" key="1">
    <source>
        <dbReference type="EMBL" id="CRK98739.1"/>
    </source>
</evidence>
<sequence length="72" mass="7763">MSDESCAKKALKCESLREAANGNQHIANVFVVDAKRKIILLSSIALAVKNTLNAYLIKIAKAAIVLRIRLGA</sequence>
<gene>
    <name evidence="1" type="ORF">CLUMA_CG012308</name>
</gene>
<protein>
    <submittedName>
        <fullName evidence="1">CLUMA_CG012308, isoform A</fullName>
    </submittedName>
</protein>
<dbReference type="Proteomes" id="UP000183832">
    <property type="component" value="Unassembled WGS sequence"/>
</dbReference>